<dbReference type="PROSITE" id="PS51819">
    <property type="entry name" value="VOC"/>
    <property type="match status" value="1"/>
</dbReference>
<dbReference type="Pfam" id="PF00903">
    <property type="entry name" value="Glyoxalase"/>
    <property type="match status" value="1"/>
</dbReference>
<feature type="domain" description="VOC" evidence="2">
    <location>
        <begin position="9"/>
        <end position="134"/>
    </location>
</feature>
<dbReference type="CDD" id="cd07246">
    <property type="entry name" value="VOC_like"/>
    <property type="match status" value="1"/>
</dbReference>
<dbReference type="PANTHER" id="PTHR34109">
    <property type="entry name" value="BNAUNNG04460D PROTEIN-RELATED"/>
    <property type="match status" value="1"/>
</dbReference>
<reference evidence="3 4" key="1">
    <citation type="submission" date="2015-05" db="EMBL/GenBank/DDBJ databases">
        <title>Draft Genome assembly of Streptomyces showdoensis.</title>
        <authorList>
            <person name="Thapa K.K."/>
            <person name="Metsa-Ketela M."/>
        </authorList>
    </citation>
    <scope>NUCLEOTIDE SEQUENCE [LARGE SCALE GENOMIC DNA]</scope>
    <source>
        <strain evidence="3 4">ATCC 15227</strain>
    </source>
</reference>
<accession>A0A2P2GQ20</accession>
<dbReference type="PANTHER" id="PTHR34109:SF1">
    <property type="entry name" value="VOC DOMAIN-CONTAINING PROTEIN"/>
    <property type="match status" value="1"/>
</dbReference>
<dbReference type="Proteomes" id="UP000265325">
    <property type="component" value="Unassembled WGS sequence"/>
</dbReference>
<comment type="caution">
    <text evidence="3">The sequence shown here is derived from an EMBL/GenBank/DDBJ whole genome shotgun (WGS) entry which is preliminary data.</text>
</comment>
<dbReference type="Gene3D" id="3.30.720.120">
    <property type="match status" value="1"/>
</dbReference>
<keyword evidence="4" id="KW-1185">Reference proteome</keyword>
<name>A0A2P2GQ20_STREW</name>
<dbReference type="Gene3D" id="3.30.720.110">
    <property type="match status" value="1"/>
</dbReference>
<sequence length="161" mass="17591">MAVKPVPEGRPRVTPYLCVDGAAAAIDFYVAVLGATERTRMPAPDGRIGHAELELGDSVLMLADEYPEMGFRSPKAVGGTPITLHVYVEDVDQVFARALARGAKELSPVKDEFYGDRTGQLEDPFGHRWNLATHVEDVPEEEMEKRAQAALRSMEPAPDGD</sequence>
<evidence type="ECO:0000259" key="2">
    <source>
        <dbReference type="PROSITE" id="PS51819"/>
    </source>
</evidence>
<gene>
    <name evidence="3" type="ORF">VO63_11930</name>
</gene>
<dbReference type="AlphaFoldDB" id="A0A2P2GQ20"/>
<dbReference type="EMBL" id="LAQS01000015">
    <property type="protein sequence ID" value="KKZ73593.1"/>
    <property type="molecule type" value="Genomic_DNA"/>
</dbReference>
<dbReference type="InterPro" id="IPR037523">
    <property type="entry name" value="VOC_core"/>
</dbReference>
<dbReference type="InterPro" id="IPR004360">
    <property type="entry name" value="Glyas_Fos-R_dOase_dom"/>
</dbReference>
<evidence type="ECO:0000313" key="4">
    <source>
        <dbReference type="Proteomes" id="UP000265325"/>
    </source>
</evidence>
<feature type="region of interest" description="Disordered" evidence="1">
    <location>
        <begin position="139"/>
        <end position="161"/>
    </location>
</feature>
<proteinExistence type="predicted"/>
<protein>
    <submittedName>
        <fullName evidence="3">Glyxoylase</fullName>
    </submittedName>
</protein>
<dbReference type="InterPro" id="IPR029068">
    <property type="entry name" value="Glyas_Bleomycin-R_OHBP_Dase"/>
</dbReference>
<evidence type="ECO:0000313" key="3">
    <source>
        <dbReference type="EMBL" id="KKZ73593.1"/>
    </source>
</evidence>
<dbReference type="RefSeq" id="WP_046907675.1">
    <property type="nucleotide sequence ID" value="NZ_BAAAXG010000027.1"/>
</dbReference>
<dbReference type="OrthoDB" id="9795306at2"/>
<evidence type="ECO:0000256" key="1">
    <source>
        <dbReference type="SAM" id="MobiDB-lite"/>
    </source>
</evidence>
<dbReference type="SUPFAM" id="SSF54593">
    <property type="entry name" value="Glyoxalase/Bleomycin resistance protein/Dihydroxybiphenyl dioxygenase"/>
    <property type="match status" value="1"/>
</dbReference>
<organism evidence="3 4">
    <name type="scientific">Streptomyces showdoensis</name>
    <dbReference type="NCBI Taxonomy" id="68268"/>
    <lineage>
        <taxon>Bacteria</taxon>
        <taxon>Bacillati</taxon>
        <taxon>Actinomycetota</taxon>
        <taxon>Actinomycetes</taxon>
        <taxon>Kitasatosporales</taxon>
        <taxon>Streptomycetaceae</taxon>
        <taxon>Streptomyces</taxon>
    </lineage>
</organism>